<name>A0A7R9J5S8_TIMCA</name>
<organism evidence="2">
    <name type="scientific">Timema californicum</name>
    <name type="common">California timema</name>
    <name type="synonym">Walking stick</name>
    <dbReference type="NCBI Taxonomy" id="61474"/>
    <lineage>
        <taxon>Eukaryota</taxon>
        <taxon>Metazoa</taxon>
        <taxon>Ecdysozoa</taxon>
        <taxon>Arthropoda</taxon>
        <taxon>Hexapoda</taxon>
        <taxon>Insecta</taxon>
        <taxon>Pterygota</taxon>
        <taxon>Neoptera</taxon>
        <taxon>Polyneoptera</taxon>
        <taxon>Phasmatodea</taxon>
        <taxon>Timematodea</taxon>
        <taxon>Timematoidea</taxon>
        <taxon>Timematidae</taxon>
        <taxon>Timema</taxon>
    </lineage>
</organism>
<evidence type="ECO:0000256" key="1">
    <source>
        <dbReference type="SAM" id="MobiDB-lite"/>
    </source>
</evidence>
<gene>
    <name evidence="2" type="ORF">TCMB3V08_LOCUS5787</name>
</gene>
<dbReference type="AlphaFoldDB" id="A0A7R9J5S8"/>
<evidence type="ECO:0000313" key="2">
    <source>
        <dbReference type="EMBL" id="CAD7573147.1"/>
    </source>
</evidence>
<accession>A0A7R9J5S8</accession>
<feature type="region of interest" description="Disordered" evidence="1">
    <location>
        <begin position="8"/>
        <end position="28"/>
    </location>
</feature>
<feature type="region of interest" description="Disordered" evidence="1">
    <location>
        <begin position="51"/>
        <end position="73"/>
    </location>
</feature>
<reference evidence="2" key="1">
    <citation type="submission" date="2020-11" db="EMBL/GenBank/DDBJ databases">
        <authorList>
            <person name="Tran Van P."/>
        </authorList>
    </citation>
    <scope>NUCLEOTIDE SEQUENCE</scope>
</reference>
<proteinExistence type="predicted"/>
<sequence length="137" mass="15353">MGRFKNLVDFGLQQQQPPPLQPTLPHLSWKNKKADALPISSGKTMEKFENVLQQQQQDPTRQRGQRNPGKSSAPAMLCITRCLLLRGSVFTFGSSRCGRRLAALTAYQECPPTTFLFGRVLTTTASRRQLPLRQAVI</sequence>
<protein>
    <submittedName>
        <fullName evidence="2">(California timema) hypothetical protein</fullName>
    </submittedName>
</protein>
<dbReference type="EMBL" id="OE181439">
    <property type="protein sequence ID" value="CAD7573147.1"/>
    <property type="molecule type" value="Genomic_DNA"/>
</dbReference>